<proteinExistence type="predicted"/>
<dbReference type="RefSeq" id="WP_057864673.1">
    <property type="nucleotide sequence ID" value="NZ_AZEY01000066.1"/>
</dbReference>
<evidence type="ECO:0000256" key="2">
    <source>
        <dbReference type="PROSITE-ProRule" id="PRU00335"/>
    </source>
</evidence>
<dbReference type="PANTHER" id="PTHR43479:SF11">
    <property type="entry name" value="ACREF_ENVCD OPERON REPRESSOR-RELATED"/>
    <property type="match status" value="1"/>
</dbReference>
<dbReference type="InterPro" id="IPR050624">
    <property type="entry name" value="HTH-type_Tx_Regulator"/>
</dbReference>
<comment type="caution">
    <text evidence="4">The sequence shown here is derived from an EMBL/GenBank/DDBJ whole genome shotgun (WGS) entry which is preliminary data.</text>
</comment>
<dbReference type="EMBL" id="AZEY01000066">
    <property type="protein sequence ID" value="KRL65519.1"/>
    <property type="molecule type" value="Genomic_DNA"/>
</dbReference>
<dbReference type="GO" id="GO:0003677">
    <property type="term" value="F:DNA binding"/>
    <property type="evidence" value="ECO:0007669"/>
    <property type="project" value="UniProtKB-UniRule"/>
</dbReference>
<organism evidence="4 5">
    <name type="scientific">Lentilactobacillus diolivorans DSM 14421</name>
    <dbReference type="NCBI Taxonomy" id="1423739"/>
    <lineage>
        <taxon>Bacteria</taxon>
        <taxon>Bacillati</taxon>
        <taxon>Bacillota</taxon>
        <taxon>Bacilli</taxon>
        <taxon>Lactobacillales</taxon>
        <taxon>Lactobacillaceae</taxon>
        <taxon>Lentilactobacillus</taxon>
    </lineage>
</organism>
<dbReference type="InterPro" id="IPR009057">
    <property type="entry name" value="Homeodomain-like_sf"/>
</dbReference>
<dbReference type="STRING" id="1423739.FC85_GL000068"/>
<evidence type="ECO:0000313" key="4">
    <source>
        <dbReference type="EMBL" id="KRL65519.1"/>
    </source>
</evidence>
<dbReference type="PANTHER" id="PTHR43479">
    <property type="entry name" value="ACREF/ENVCD OPERON REPRESSOR-RELATED"/>
    <property type="match status" value="1"/>
</dbReference>
<keyword evidence="1 2" id="KW-0238">DNA-binding</keyword>
<name>A0A0R1S938_9LACO</name>
<dbReference type="Gene3D" id="1.10.357.10">
    <property type="entry name" value="Tetracycline Repressor, domain 2"/>
    <property type="match status" value="1"/>
</dbReference>
<dbReference type="SUPFAM" id="SSF46689">
    <property type="entry name" value="Homeodomain-like"/>
    <property type="match status" value="1"/>
</dbReference>
<evidence type="ECO:0000313" key="5">
    <source>
        <dbReference type="Proteomes" id="UP000052013"/>
    </source>
</evidence>
<dbReference type="PROSITE" id="PS50977">
    <property type="entry name" value="HTH_TETR_2"/>
    <property type="match status" value="1"/>
</dbReference>
<dbReference type="AlphaFoldDB" id="A0A0R1S938"/>
<dbReference type="InterPro" id="IPR001647">
    <property type="entry name" value="HTH_TetR"/>
</dbReference>
<evidence type="ECO:0000259" key="3">
    <source>
        <dbReference type="PROSITE" id="PS50977"/>
    </source>
</evidence>
<gene>
    <name evidence="4" type="ORF">FC85_GL000068</name>
</gene>
<evidence type="ECO:0000256" key="1">
    <source>
        <dbReference type="ARBA" id="ARBA00023125"/>
    </source>
</evidence>
<accession>A0A0R1S938</accession>
<feature type="DNA-binding region" description="H-T-H motif" evidence="2">
    <location>
        <begin position="29"/>
        <end position="48"/>
    </location>
</feature>
<sequence length="177" mass="20896">MDKRVKKTKLALRSALFLLLQTKSIDKISVSELCRQAQINRRTFYIHYSQVSEIFDDYEIELSEQISHALSSNHTDVNELLETFNNILMKNFEGFRFLCLDKQHHQLIEDLKNMLFKTMCRVLIPQTVGESKKIILQYIANGLINSYIYWFNHENEIDLQTLIDVNKQILKKNLSLL</sequence>
<dbReference type="Proteomes" id="UP000052013">
    <property type="component" value="Unassembled WGS sequence"/>
</dbReference>
<dbReference type="PATRIC" id="fig|1423739.3.peg.73"/>
<reference evidence="4 5" key="1">
    <citation type="journal article" date="2015" name="Genome Announc.">
        <title>Expanding the biotechnology potential of lactobacilli through comparative genomics of 213 strains and associated genera.</title>
        <authorList>
            <person name="Sun Z."/>
            <person name="Harris H.M."/>
            <person name="McCann A."/>
            <person name="Guo C."/>
            <person name="Argimon S."/>
            <person name="Zhang W."/>
            <person name="Yang X."/>
            <person name="Jeffery I.B."/>
            <person name="Cooney J.C."/>
            <person name="Kagawa T.F."/>
            <person name="Liu W."/>
            <person name="Song Y."/>
            <person name="Salvetti E."/>
            <person name="Wrobel A."/>
            <person name="Rasinkangas P."/>
            <person name="Parkhill J."/>
            <person name="Rea M.C."/>
            <person name="O'Sullivan O."/>
            <person name="Ritari J."/>
            <person name="Douillard F.P."/>
            <person name="Paul Ross R."/>
            <person name="Yang R."/>
            <person name="Briner A.E."/>
            <person name="Felis G.E."/>
            <person name="de Vos W.M."/>
            <person name="Barrangou R."/>
            <person name="Klaenhammer T.R."/>
            <person name="Caufield P.W."/>
            <person name="Cui Y."/>
            <person name="Zhang H."/>
            <person name="O'Toole P.W."/>
        </authorList>
    </citation>
    <scope>NUCLEOTIDE SEQUENCE [LARGE SCALE GENOMIC DNA]</scope>
    <source>
        <strain evidence="4 5">DSM 14421</strain>
    </source>
</reference>
<protein>
    <recommendedName>
        <fullName evidence="3">HTH tetR-type domain-containing protein</fullName>
    </recommendedName>
</protein>
<feature type="domain" description="HTH tetR-type" evidence="3">
    <location>
        <begin position="6"/>
        <end position="66"/>
    </location>
</feature>